<accession>A0AAW0BXS7</accession>
<feature type="transmembrane region" description="Helical" evidence="11">
    <location>
        <begin position="214"/>
        <end position="234"/>
    </location>
</feature>
<evidence type="ECO:0000256" key="7">
    <source>
        <dbReference type="ARBA" id="ARBA00023136"/>
    </source>
</evidence>
<sequence>MSPRLLFPAILSFLLAALLAVFLVILLRRPTVNLANLALVFWLLLGNVIHAVNALVWMSDADTTRIPIWCDIVTKLLLGISAALPGVCLCSARYLELLASTRKIYPNTYSKRLHALLDIALCYVLPLLYMILHFAVQDHRFDLLQNFGCSASIHRSTPAVLIMTIPLLILCSISLVLCMLSFIHTFRLSPSTFSTHLAARSSSSLSRPVYLRRLFKSTLLISTVLIVTLFQILLGPRSANSTSFQQPEFTAIHVVKNTDEVGAAQTMWWAIPLVSMVYLLLSVVLGEETVDLFGWVARRMQRGDSGKRPELSRLTFPRTMQSKSSLLTPTSTPSNLAAPRPAQLRSGWDDMLDLNARNRSTSKARAFPFPPATTQRKSILSPASRCSSPSPSSSTPSPTTPEAEEDASFTESTLSYLASPIAQALGLESPVSPSSAALSISPVRSSPTSTVVLLKTPPAPKSTTRPRAEIHVSPPLSHAALPLSHPHLPLPPAPTTCPPSPPQKIQMPTQRPRHHPLLPPLTPPSPPAHAFSPPRQPIPEDTSSMISDSIIWDAPWPVPPASPIKLHSQARLLVPSPGVLKKPKLVLEVPRRVSSVATRKSVPAWNQEKERRYAPMEDVIYMTGTKMGGDEGYSVAVAV</sequence>
<evidence type="ECO:0000256" key="6">
    <source>
        <dbReference type="ARBA" id="ARBA00023040"/>
    </source>
</evidence>
<name>A0AAW0BXS7_9AGAR</name>
<gene>
    <name evidence="12" type="ORF">R3P38DRAFT_892464</name>
</gene>
<dbReference type="GO" id="GO:0005886">
    <property type="term" value="C:plasma membrane"/>
    <property type="evidence" value="ECO:0007669"/>
    <property type="project" value="TreeGrafter"/>
</dbReference>
<comment type="similarity">
    <text evidence="2">Belongs to the G-protein coupled receptor 4 family.</text>
</comment>
<dbReference type="AlphaFoldDB" id="A0AAW0BXS7"/>
<dbReference type="GO" id="GO:0004932">
    <property type="term" value="F:mating-type factor pheromone receptor activity"/>
    <property type="evidence" value="ECO:0007669"/>
    <property type="project" value="InterPro"/>
</dbReference>
<feature type="transmembrane region" description="Helical" evidence="11">
    <location>
        <begin position="115"/>
        <end position="136"/>
    </location>
</feature>
<feature type="compositionally biased region" description="Low complexity" evidence="10">
    <location>
        <begin position="324"/>
        <end position="334"/>
    </location>
</feature>
<protein>
    <submittedName>
        <fullName evidence="12">Pheromone receptor</fullName>
    </submittedName>
</protein>
<keyword evidence="9" id="KW-0807">Transducer</keyword>
<reference evidence="12 13" key="1">
    <citation type="journal article" date="2024" name="J Genomics">
        <title>Draft genome sequencing and assembly of Favolaschia claudopus CIRM-BRFM 2984 isolated from oak limbs.</title>
        <authorList>
            <person name="Navarro D."/>
            <person name="Drula E."/>
            <person name="Chaduli D."/>
            <person name="Cazenave R."/>
            <person name="Ahrendt S."/>
            <person name="Wang J."/>
            <person name="Lipzen A."/>
            <person name="Daum C."/>
            <person name="Barry K."/>
            <person name="Grigoriev I.V."/>
            <person name="Favel A."/>
            <person name="Rosso M.N."/>
            <person name="Martin F."/>
        </authorList>
    </citation>
    <scope>NUCLEOTIDE SEQUENCE [LARGE SCALE GENOMIC DNA]</scope>
    <source>
        <strain evidence="12 13">CIRM-BRFM 2984</strain>
    </source>
</reference>
<keyword evidence="6" id="KW-0297">G-protein coupled receptor</keyword>
<keyword evidence="5 11" id="KW-1133">Transmembrane helix</keyword>
<dbReference type="Proteomes" id="UP001362999">
    <property type="component" value="Unassembled WGS sequence"/>
</dbReference>
<keyword evidence="13" id="KW-1185">Reference proteome</keyword>
<dbReference type="InterPro" id="IPR001499">
    <property type="entry name" value="GPCR_STE3"/>
</dbReference>
<keyword evidence="4 11" id="KW-0812">Transmembrane</keyword>
<dbReference type="PANTHER" id="PTHR28097">
    <property type="entry name" value="PHEROMONE A FACTOR RECEPTOR"/>
    <property type="match status" value="1"/>
</dbReference>
<feature type="transmembrane region" description="Helical" evidence="11">
    <location>
        <begin position="34"/>
        <end position="56"/>
    </location>
</feature>
<feature type="transmembrane region" description="Helical" evidence="11">
    <location>
        <begin position="76"/>
        <end position="95"/>
    </location>
</feature>
<evidence type="ECO:0000256" key="11">
    <source>
        <dbReference type="SAM" id="Phobius"/>
    </source>
</evidence>
<organism evidence="12 13">
    <name type="scientific">Favolaschia claudopus</name>
    <dbReference type="NCBI Taxonomy" id="2862362"/>
    <lineage>
        <taxon>Eukaryota</taxon>
        <taxon>Fungi</taxon>
        <taxon>Dikarya</taxon>
        <taxon>Basidiomycota</taxon>
        <taxon>Agaricomycotina</taxon>
        <taxon>Agaricomycetes</taxon>
        <taxon>Agaricomycetidae</taxon>
        <taxon>Agaricales</taxon>
        <taxon>Marasmiineae</taxon>
        <taxon>Mycenaceae</taxon>
        <taxon>Favolaschia</taxon>
    </lineage>
</organism>
<keyword evidence="7 11" id="KW-0472">Membrane</keyword>
<evidence type="ECO:0000256" key="8">
    <source>
        <dbReference type="ARBA" id="ARBA00023170"/>
    </source>
</evidence>
<comment type="caution">
    <text evidence="12">The sequence shown here is derived from an EMBL/GenBank/DDBJ whole genome shotgun (WGS) entry which is preliminary data.</text>
</comment>
<feature type="transmembrane region" description="Helical" evidence="11">
    <location>
        <begin position="6"/>
        <end position="27"/>
    </location>
</feature>
<evidence type="ECO:0000256" key="3">
    <source>
        <dbReference type="ARBA" id="ARBA00022507"/>
    </source>
</evidence>
<dbReference type="PANTHER" id="PTHR28097:SF1">
    <property type="entry name" value="PHEROMONE A FACTOR RECEPTOR"/>
    <property type="match status" value="1"/>
</dbReference>
<dbReference type="GO" id="GO:0000750">
    <property type="term" value="P:pheromone-dependent signal transduction involved in conjugation with cellular fusion"/>
    <property type="evidence" value="ECO:0007669"/>
    <property type="project" value="TreeGrafter"/>
</dbReference>
<comment type="subcellular location">
    <subcellularLocation>
        <location evidence="1">Membrane</location>
        <topology evidence="1">Multi-pass membrane protein</topology>
    </subcellularLocation>
</comment>
<dbReference type="PRINTS" id="PR00899">
    <property type="entry name" value="GPCRSTE3"/>
</dbReference>
<evidence type="ECO:0000256" key="1">
    <source>
        <dbReference type="ARBA" id="ARBA00004141"/>
    </source>
</evidence>
<feature type="region of interest" description="Disordered" evidence="10">
    <location>
        <begin position="318"/>
        <end position="341"/>
    </location>
</feature>
<evidence type="ECO:0000313" key="12">
    <source>
        <dbReference type="EMBL" id="KAK7030054.1"/>
    </source>
</evidence>
<feature type="compositionally biased region" description="Low complexity" evidence="10">
    <location>
        <begin position="381"/>
        <end position="401"/>
    </location>
</feature>
<dbReference type="EMBL" id="JAWWNJ010000026">
    <property type="protein sequence ID" value="KAK7030054.1"/>
    <property type="molecule type" value="Genomic_DNA"/>
</dbReference>
<dbReference type="Pfam" id="PF02076">
    <property type="entry name" value="STE3"/>
    <property type="match status" value="1"/>
</dbReference>
<evidence type="ECO:0000256" key="5">
    <source>
        <dbReference type="ARBA" id="ARBA00022989"/>
    </source>
</evidence>
<evidence type="ECO:0000256" key="9">
    <source>
        <dbReference type="ARBA" id="ARBA00023224"/>
    </source>
</evidence>
<feature type="region of interest" description="Disordered" evidence="10">
    <location>
        <begin position="359"/>
        <end position="411"/>
    </location>
</feature>
<evidence type="ECO:0000256" key="2">
    <source>
        <dbReference type="ARBA" id="ARBA00011085"/>
    </source>
</evidence>
<evidence type="ECO:0000313" key="13">
    <source>
        <dbReference type="Proteomes" id="UP001362999"/>
    </source>
</evidence>
<keyword evidence="3" id="KW-0589">Pheromone response</keyword>
<evidence type="ECO:0000256" key="10">
    <source>
        <dbReference type="SAM" id="MobiDB-lite"/>
    </source>
</evidence>
<keyword evidence="8 12" id="KW-0675">Receptor</keyword>
<evidence type="ECO:0000256" key="4">
    <source>
        <dbReference type="ARBA" id="ARBA00022692"/>
    </source>
</evidence>
<proteinExistence type="inferred from homology"/>
<feature type="transmembrane region" description="Helical" evidence="11">
    <location>
        <begin position="160"/>
        <end position="183"/>
    </location>
</feature>